<sequence>MSDVPLPRPRRHFKPQVQVDKNHGLWGFFPEPGKLLMTPGETEQYGRPWTVEELRRKSWEDLHGLWWSCCRERNFLATSRAELMRAKIGYGEQELKIRDASVKRTLRAIRQTLTERYYTWEDAVEVAKSDPEINLEGAEGEIYTPKTYEEEVEEVKQDMAEVPTTDVPIAEVLPTEGAKAETEKEALPR</sequence>
<evidence type="ECO:0000313" key="2">
    <source>
        <dbReference type="Proteomes" id="UP001163324"/>
    </source>
</evidence>
<proteinExistence type="predicted"/>
<comment type="caution">
    <text evidence="1">The sequence shown here is derived from an EMBL/GenBank/DDBJ whole genome shotgun (WGS) entry which is preliminary data.</text>
</comment>
<reference evidence="1" key="1">
    <citation type="submission" date="2022-10" db="EMBL/GenBank/DDBJ databases">
        <title>Complete Genome of Trichothecium roseum strain YXFP-22015, a Plant Pathogen Isolated from Citrus.</title>
        <authorList>
            <person name="Wang Y."/>
            <person name="Zhu L."/>
        </authorList>
    </citation>
    <scope>NUCLEOTIDE SEQUENCE</scope>
    <source>
        <strain evidence="1">YXFP-22015</strain>
    </source>
</reference>
<evidence type="ECO:0000313" key="1">
    <source>
        <dbReference type="EMBL" id="KAI9902659.1"/>
    </source>
</evidence>
<dbReference type="EMBL" id="CM047941">
    <property type="protein sequence ID" value="KAI9902659.1"/>
    <property type="molecule type" value="Genomic_DNA"/>
</dbReference>
<protein>
    <submittedName>
        <fullName evidence="1">Uncharacterized protein</fullName>
    </submittedName>
</protein>
<gene>
    <name evidence="1" type="ORF">N3K66_002011</name>
</gene>
<organism evidence="1 2">
    <name type="scientific">Trichothecium roseum</name>
    <dbReference type="NCBI Taxonomy" id="47278"/>
    <lineage>
        <taxon>Eukaryota</taxon>
        <taxon>Fungi</taxon>
        <taxon>Dikarya</taxon>
        <taxon>Ascomycota</taxon>
        <taxon>Pezizomycotina</taxon>
        <taxon>Sordariomycetes</taxon>
        <taxon>Hypocreomycetidae</taxon>
        <taxon>Hypocreales</taxon>
        <taxon>Hypocreales incertae sedis</taxon>
        <taxon>Trichothecium</taxon>
    </lineage>
</organism>
<keyword evidence="2" id="KW-1185">Reference proteome</keyword>
<name>A0ACC0V8P2_9HYPO</name>
<accession>A0ACC0V8P2</accession>
<dbReference type="Proteomes" id="UP001163324">
    <property type="component" value="Chromosome 2"/>
</dbReference>